<evidence type="ECO:0000256" key="2">
    <source>
        <dbReference type="ARBA" id="ARBA00022643"/>
    </source>
</evidence>
<keyword evidence="2 7" id="KW-0288">FMN</keyword>
<dbReference type="EMBL" id="CP020373">
    <property type="protein sequence ID" value="AZQ11827.1"/>
    <property type="molecule type" value="Genomic_DNA"/>
</dbReference>
<keyword evidence="1 7" id="KW-0285">Flavoprotein</keyword>
<evidence type="ECO:0000256" key="4">
    <source>
        <dbReference type="ARBA" id="ARBA00023002"/>
    </source>
</evidence>
<dbReference type="InterPro" id="IPR052200">
    <property type="entry name" value="Protoporphyrinogen_IX_DH"/>
</dbReference>
<dbReference type="NCBIfam" id="NF008316">
    <property type="entry name" value="PRK11104.1"/>
    <property type="match status" value="1"/>
</dbReference>
<keyword evidence="6 7" id="KW-0627">Porphyrin biosynthesis</keyword>
<comment type="pathway">
    <text evidence="7">Porphyrin-containing compound metabolism; protoporphyrin-IX biosynthesis; protoporphyrin-IX from protoporphyrinogen-IX: step 1/1.</text>
</comment>
<dbReference type="Gene3D" id="3.40.50.360">
    <property type="match status" value="1"/>
</dbReference>
<dbReference type="PANTHER" id="PTHR38030:SF2">
    <property type="entry name" value="PROTOPORPHYRINOGEN IX DEHYDROGENASE [QUINONE]"/>
    <property type="match status" value="1"/>
</dbReference>
<comment type="similarity">
    <text evidence="7">Belongs to the HemG family.</text>
</comment>
<keyword evidence="7" id="KW-1003">Cell membrane</keyword>
<evidence type="ECO:0000256" key="1">
    <source>
        <dbReference type="ARBA" id="ARBA00022630"/>
    </source>
</evidence>
<comment type="cofactor">
    <cofactor evidence="7">
        <name>FMN</name>
        <dbReference type="ChEBI" id="CHEBI:58210"/>
    </cofactor>
    <text evidence="7">Binds 1 FMN non-covalently per subunit.</text>
</comment>
<evidence type="ECO:0000256" key="7">
    <source>
        <dbReference type="HAMAP-Rule" id="MF_00853"/>
    </source>
</evidence>
<comment type="catalytic activity">
    <reaction evidence="7">
        <text>protoporphyrinogen IX + 3 a quinone = protoporphyrin IX + 3 a quinol</text>
        <dbReference type="Rhea" id="RHEA:65032"/>
        <dbReference type="ChEBI" id="CHEBI:24646"/>
        <dbReference type="ChEBI" id="CHEBI:57306"/>
        <dbReference type="ChEBI" id="CHEBI:57307"/>
        <dbReference type="ChEBI" id="CHEBI:132124"/>
        <dbReference type="EC" id="1.3.5.3"/>
    </reaction>
</comment>
<comment type="subcellular location">
    <subcellularLocation>
        <location evidence="7">Cell membrane</location>
        <topology evidence="7">Peripheral membrane protein</topology>
    </subcellularLocation>
</comment>
<dbReference type="Proteomes" id="UP000278437">
    <property type="component" value="Chromosome"/>
</dbReference>
<gene>
    <name evidence="9" type="primary">hemG_1</name>
    <name evidence="7" type="synonym">hemG</name>
    <name evidence="9" type="ORF">STH12_02758</name>
</gene>
<proteinExistence type="inferred from homology"/>
<organism evidence="9 10">
    <name type="scientific">Shewanella khirikhana</name>
    <dbReference type="NCBI Taxonomy" id="1965282"/>
    <lineage>
        <taxon>Bacteria</taxon>
        <taxon>Pseudomonadati</taxon>
        <taxon>Pseudomonadota</taxon>
        <taxon>Gammaproteobacteria</taxon>
        <taxon>Alteromonadales</taxon>
        <taxon>Shewanellaceae</taxon>
        <taxon>Shewanella</taxon>
    </lineage>
</organism>
<dbReference type="InterPro" id="IPR026816">
    <property type="entry name" value="Flavodoxin_dom"/>
</dbReference>
<evidence type="ECO:0000313" key="10">
    <source>
        <dbReference type="Proteomes" id="UP000278437"/>
    </source>
</evidence>
<evidence type="ECO:0000256" key="6">
    <source>
        <dbReference type="ARBA" id="ARBA00023244"/>
    </source>
</evidence>
<evidence type="ECO:0000256" key="3">
    <source>
        <dbReference type="ARBA" id="ARBA00022741"/>
    </source>
</evidence>
<comment type="function">
    <text evidence="7">Catalyzes the 6-electron oxidation of protoporphyrinogen IX to form protoporphyrin IX; under anaerobic conditions uses menaquinone as an electron acceptor, under aerobic conditions uses ubiquinone as an electron acceptor.</text>
</comment>
<comment type="catalytic activity">
    <reaction evidence="7">
        <text>protoporphyrinogen IX + 3 a ubiquinone = protoporphyrin IX + 3 a ubiquinol</text>
        <dbReference type="Rhea" id="RHEA:63936"/>
        <dbReference type="Rhea" id="RHEA-COMP:9565"/>
        <dbReference type="Rhea" id="RHEA-COMP:9566"/>
        <dbReference type="ChEBI" id="CHEBI:16389"/>
        <dbReference type="ChEBI" id="CHEBI:17976"/>
        <dbReference type="ChEBI" id="CHEBI:57306"/>
        <dbReference type="ChEBI" id="CHEBI:57307"/>
    </reaction>
</comment>
<dbReference type="InterPro" id="IPR029039">
    <property type="entry name" value="Flavoprotein-like_sf"/>
</dbReference>
<sequence length="190" mass="21500">MPLSPKQFNRCNVSKTLILFSTVHGQTRKICERMAEVIRKQGDDVTLVPLCEAPPLSHYDKVVLGASIRHGKHNSAVYGYIEKNLEALKSKAGAFFSVSLVARKPAKNTAATNPYMQDFLGKSPWRPELLEVFGGNLDYRGYSAMDRNIIRFIMWLTKGPTDPETKVEYTDWRKVDSFAREVATMEKLCP</sequence>
<accession>A0ABN5TWL6</accession>
<dbReference type="PANTHER" id="PTHR38030">
    <property type="entry name" value="PROTOPORPHYRINOGEN IX DEHYDROGENASE [MENAQUINONE]"/>
    <property type="match status" value="1"/>
</dbReference>
<dbReference type="SUPFAM" id="SSF52218">
    <property type="entry name" value="Flavoproteins"/>
    <property type="match status" value="1"/>
</dbReference>
<name>A0ABN5TWL6_9GAMM</name>
<dbReference type="InterPro" id="IPR044264">
    <property type="entry name" value="HemG"/>
</dbReference>
<evidence type="ECO:0000256" key="5">
    <source>
        <dbReference type="ARBA" id="ARBA00023136"/>
    </source>
</evidence>
<keyword evidence="4 7" id="KW-0560">Oxidoreductase</keyword>
<protein>
    <recommendedName>
        <fullName evidence="7">Protoporphyrinogen IX dehydrogenase [quinone]</fullName>
        <ecNumber evidence="7">1.3.5.3</ecNumber>
    </recommendedName>
    <alternativeName>
        <fullName evidence="7">Protoporphyrinogen IX dehydrogenase [menaquinone]</fullName>
    </alternativeName>
    <alternativeName>
        <fullName evidence="7">Protoporphyrinogen IX dehydrogenase [ubiquinone]</fullName>
    </alternativeName>
    <alternativeName>
        <fullName evidence="7">Protoporphyrinogen oxidase</fullName>
        <shortName evidence="7">PPO</shortName>
    </alternativeName>
</protein>
<dbReference type="HAMAP" id="MF_00853">
    <property type="entry name" value="HemG"/>
    <property type="match status" value="1"/>
</dbReference>
<evidence type="ECO:0000259" key="8">
    <source>
        <dbReference type="Pfam" id="PF12724"/>
    </source>
</evidence>
<keyword evidence="10" id="KW-1185">Reference proteome</keyword>
<dbReference type="EC" id="1.3.5.3" evidence="7"/>
<dbReference type="GO" id="GO:0016491">
    <property type="term" value="F:oxidoreductase activity"/>
    <property type="evidence" value="ECO:0007669"/>
    <property type="project" value="UniProtKB-KW"/>
</dbReference>
<keyword evidence="5" id="KW-0472">Membrane</keyword>
<evidence type="ECO:0000313" key="9">
    <source>
        <dbReference type="EMBL" id="AZQ11827.1"/>
    </source>
</evidence>
<feature type="domain" description="Flavodoxin" evidence="8">
    <location>
        <begin position="17"/>
        <end position="163"/>
    </location>
</feature>
<reference evidence="10" key="1">
    <citation type="submission" date="2017-03" db="EMBL/GenBank/DDBJ databases">
        <title>Full genome sequence of a non-lethal Shewanella isolate that potentiates virulence of Vibio parahaemolyticus causing acute hepatopancreatic necrosis disease (AHPND) in shrimp.</title>
        <authorList>
            <person name="Prachumwat A."/>
            <person name="Sritunyalucksana K."/>
        </authorList>
    </citation>
    <scope>NUCLEOTIDE SEQUENCE [LARGE SCALE GENOMIC DNA]</scope>
    <source>
        <strain evidence="10">TH2012</strain>
    </source>
</reference>
<comment type="catalytic activity">
    <reaction evidence="7">
        <text>protoporphyrinogen IX + 3 a menaquinone = protoporphyrin IX + 3 a menaquinol</text>
        <dbReference type="Rhea" id="RHEA:27409"/>
        <dbReference type="Rhea" id="RHEA-COMP:9537"/>
        <dbReference type="Rhea" id="RHEA-COMP:9539"/>
        <dbReference type="ChEBI" id="CHEBI:16374"/>
        <dbReference type="ChEBI" id="CHEBI:18151"/>
        <dbReference type="ChEBI" id="CHEBI:57306"/>
        <dbReference type="ChEBI" id="CHEBI:57307"/>
        <dbReference type="EC" id="1.3.5.3"/>
    </reaction>
</comment>
<keyword evidence="3 7" id="KW-0547">Nucleotide-binding</keyword>
<dbReference type="Pfam" id="PF12724">
    <property type="entry name" value="Flavodoxin_5"/>
    <property type="match status" value="1"/>
</dbReference>